<dbReference type="EnsemblPlants" id="Pp3c23_2160V3.1">
    <property type="protein sequence ID" value="PAC:32949152.CDS.1"/>
    <property type="gene ID" value="Pp3c23_2160"/>
</dbReference>
<accession>A0A2K1IHW7</accession>
<dbReference type="PaxDb" id="3218-PP1S82_57V6.1"/>
<reference evidence="2 4" key="2">
    <citation type="journal article" date="2018" name="Plant J.">
        <title>The Physcomitrella patens chromosome-scale assembly reveals moss genome structure and evolution.</title>
        <authorList>
            <person name="Lang D."/>
            <person name="Ullrich K.K."/>
            <person name="Murat F."/>
            <person name="Fuchs J."/>
            <person name="Jenkins J."/>
            <person name="Haas F.B."/>
            <person name="Piednoel M."/>
            <person name="Gundlach H."/>
            <person name="Van Bel M."/>
            <person name="Meyberg R."/>
            <person name="Vives C."/>
            <person name="Morata J."/>
            <person name="Symeonidi A."/>
            <person name="Hiss M."/>
            <person name="Muchero W."/>
            <person name="Kamisugi Y."/>
            <person name="Saleh O."/>
            <person name="Blanc G."/>
            <person name="Decker E.L."/>
            <person name="van Gessel N."/>
            <person name="Grimwood J."/>
            <person name="Hayes R.D."/>
            <person name="Graham S.W."/>
            <person name="Gunter L.E."/>
            <person name="McDaniel S.F."/>
            <person name="Hoernstein S.N.W."/>
            <person name="Larsson A."/>
            <person name="Li F.W."/>
            <person name="Perroud P.F."/>
            <person name="Phillips J."/>
            <person name="Ranjan P."/>
            <person name="Rokshar D.S."/>
            <person name="Rothfels C.J."/>
            <person name="Schneider L."/>
            <person name="Shu S."/>
            <person name="Stevenson D.W."/>
            <person name="Thummler F."/>
            <person name="Tillich M."/>
            <person name="Villarreal Aguilar J.C."/>
            <person name="Widiez T."/>
            <person name="Wong G.K."/>
            <person name="Wymore A."/>
            <person name="Zhang Y."/>
            <person name="Zimmer A.D."/>
            <person name="Quatrano R.S."/>
            <person name="Mayer K.F.X."/>
            <person name="Goodstein D."/>
            <person name="Casacuberta J.M."/>
            <person name="Vandepoele K."/>
            <person name="Reski R."/>
            <person name="Cuming A.C."/>
            <person name="Tuskan G.A."/>
            <person name="Maumus F."/>
            <person name="Salse J."/>
            <person name="Schmutz J."/>
            <person name="Rensing S.A."/>
        </authorList>
    </citation>
    <scope>NUCLEOTIDE SEQUENCE [LARGE SCALE GENOMIC DNA]</scope>
    <source>
        <strain evidence="3 4">cv. Gransden 2004</strain>
    </source>
</reference>
<dbReference type="InParanoid" id="A0A2K1IHW7"/>
<feature type="chain" id="PRO_5036042715" description="Secreted protein" evidence="1">
    <location>
        <begin position="22"/>
        <end position="152"/>
    </location>
</feature>
<evidence type="ECO:0000313" key="2">
    <source>
        <dbReference type="EMBL" id="PNR28860.1"/>
    </source>
</evidence>
<evidence type="ECO:0000313" key="4">
    <source>
        <dbReference type="Proteomes" id="UP000006727"/>
    </source>
</evidence>
<evidence type="ECO:0000256" key="1">
    <source>
        <dbReference type="SAM" id="SignalP"/>
    </source>
</evidence>
<dbReference type="Gramene" id="Pp3c23_2160V3.1">
    <property type="protein sequence ID" value="PAC:32949152.CDS.1"/>
    <property type="gene ID" value="Pp3c23_2160"/>
</dbReference>
<evidence type="ECO:0000313" key="3">
    <source>
        <dbReference type="EnsemblPlants" id="PAC:32949152.CDS.1"/>
    </source>
</evidence>
<dbReference type="EnsemblPlants" id="Pp3c23_2160V3.2">
    <property type="protein sequence ID" value="PAC:32949153.CDS.1"/>
    <property type="gene ID" value="Pp3c23_2160"/>
</dbReference>
<sequence length="152" mass="17108">MLRCSISIFFVWFFPLEVELALPREAILLPCWYKLRKELGGIDSVYSGSSRWRSWLSSSKFKRRRRCCVILDSTATCGSAFVSWFRWQKAAHRPHSSTGSDSPSGGGSGAGQRSLGFDFPCFAMPGFDCYNLRRCLRSVEGLNPCHTSGSIY</sequence>
<reference evidence="3" key="3">
    <citation type="submission" date="2020-12" db="UniProtKB">
        <authorList>
            <consortium name="EnsemblPlants"/>
        </authorList>
    </citation>
    <scope>IDENTIFICATION</scope>
</reference>
<keyword evidence="4" id="KW-1185">Reference proteome</keyword>
<protein>
    <recommendedName>
        <fullName evidence="5">Secreted protein</fullName>
    </recommendedName>
</protein>
<feature type="signal peptide" evidence="1">
    <location>
        <begin position="1"/>
        <end position="21"/>
    </location>
</feature>
<reference evidence="2 4" key="1">
    <citation type="journal article" date="2008" name="Science">
        <title>The Physcomitrella genome reveals evolutionary insights into the conquest of land by plants.</title>
        <authorList>
            <person name="Rensing S."/>
            <person name="Lang D."/>
            <person name="Zimmer A."/>
            <person name="Terry A."/>
            <person name="Salamov A."/>
            <person name="Shapiro H."/>
            <person name="Nishiyama T."/>
            <person name="Perroud P.-F."/>
            <person name="Lindquist E."/>
            <person name="Kamisugi Y."/>
            <person name="Tanahashi T."/>
            <person name="Sakakibara K."/>
            <person name="Fujita T."/>
            <person name="Oishi K."/>
            <person name="Shin-I T."/>
            <person name="Kuroki Y."/>
            <person name="Toyoda A."/>
            <person name="Suzuki Y."/>
            <person name="Hashimoto A."/>
            <person name="Yamaguchi K."/>
            <person name="Sugano A."/>
            <person name="Kohara Y."/>
            <person name="Fujiyama A."/>
            <person name="Anterola A."/>
            <person name="Aoki S."/>
            <person name="Ashton N."/>
            <person name="Barbazuk W.B."/>
            <person name="Barker E."/>
            <person name="Bennetzen J."/>
            <person name="Bezanilla M."/>
            <person name="Blankenship R."/>
            <person name="Cho S.H."/>
            <person name="Dutcher S."/>
            <person name="Estelle M."/>
            <person name="Fawcett J.A."/>
            <person name="Gundlach H."/>
            <person name="Hanada K."/>
            <person name="Heyl A."/>
            <person name="Hicks K.A."/>
            <person name="Hugh J."/>
            <person name="Lohr M."/>
            <person name="Mayer K."/>
            <person name="Melkozernov A."/>
            <person name="Murata T."/>
            <person name="Nelson D."/>
            <person name="Pils B."/>
            <person name="Prigge M."/>
            <person name="Reiss B."/>
            <person name="Renner T."/>
            <person name="Rombauts S."/>
            <person name="Rushton P."/>
            <person name="Sanderfoot A."/>
            <person name="Schween G."/>
            <person name="Shiu S.-H."/>
            <person name="Stueber K."/>
            <person name="Theodoulou F.L."/>
            <person name="Tu H."/>
            <person name="Van de Peer Y."/>
            <person name="Verrier P.J."/>
            <person name="Waters E."/>
            <person name="Wood A."/>
            <person name="Yang L."/>
            <person name="Cove D."/>
            <person name="Cuming A."/>
            <person name="Hasebe M."/>
            <person name="Lucas S."/>
            <person name="Mishler D.B."/>
            <person name="Reski R."/>
            <person name="Grigoriev I."/>
            <person name="Quatrano R.S."/>
            <person name="Boore J.L."/>
        </authorList>
    </citation>
    <scope>NUCLEOTIDE SEQUENCE [LARGE SCALE GENOMIC DNA]</scope>
    <source>
        <strain evidence="3 4">cv. Gransden 2004</strain>
    </source>
</reference>
<dbReference type="Proteomes" id="UP000006727">
    <property type="component" value="Chromosome 23"/>
</dbReference>
<dbReference type="EMBL" id="ABEU02000023">
    <property type="protein sequence ID" value="PNR28860.1"/>
    <property type="molecule type" value="Genomic_DNA"/>
</dbReference>
<name>A0A2K1IHW7_PHYPA</name>
<organism evidence="2">
    <name type="scientific">Physcomitrium patens</name>
    <name type="common">Spreading-leaved earth moss</name>
    <name type="synonym">Physcomitrella patens</name>
    <dbReference type="NCBI Taxonomy" id="3218"/>
    <lineage>
        <taxon>Eukaryota</taxon>
        <taxon>Viridiplantae</taxon>
        <taxon>Streptophyta</taxon>
        <taxon>Embryophyta</taxon>
        <taxon>Bryophyta</taxon>
        <taxon>Bryophytina</taxon>
        <taxon>Bryopsida</taxon>
        <taxon>Funariidae</taxon>
        <taxon>Funariales</taxon>
        <taxon>Funariaceae</taxon>
        <taxon>Physcomitrium</taxon>
    </lineage>
</organism>
<proteinExistence type="predicted"/>
<gene>
    <name evidence="2" type="ORF">PHYPA_027552</name>
</gene>
<keyword evidence="1" id="KW-0732">Signal</keyword>
<dbReference type="AlphaFoldDB" id="A0A2K1IHW7"/>
<dbReference type="Gramene" id="Pp3c23_2160V3.2">
    <property type="protein sequence ID" value="PAC:32949153.CDS.1"/>
    <property type="gene ID" value="Pp3c23_2160"/>
</dbReference>
<evidence type="ECO:0008006" key="5">
    <source>
        <dbReference type="Google" id="ProtNLM"/>
    </source>
</evidence>